<dbReference type="PANTHER" id="PTHR12818:SF0">
    <property type="entry name" value="TRNA (ADENINE(37)-N6)-METHYLTRANSFERASE"/>
    <property type="match status" value="1"/>
</dbReference>
<dbReference type="FunFam" id="3.30.2310.10:FF:000001">
    <property type="entry name" value="tRNA (N6-threonylcarbamoyladenosine(37)-N6)-methyltransferase TrmO"/>
    <property type="match status" value="1"/>
</dbReference>
<evidence type="ECO:0000313" key="14">
    <source>
        <dbReference type="Proteomes" id="UP000092746"/>
    </source>
</evidence>
<keyword evidence="2 13" id="KW-0489">Methyltransferase</keyword>
<evidence type="ECO:0000256" key="11">
    <source>
        <dbReference type="ARBA" id="ARBA00082878"/>
    </source>
</evidence>
<dbReference type="CDD" id="cd09281">
    <property type="entry name" value="UPF0066"/>
    <property type="match status" value="1"/>
</dbReference>
<evidence type="ECO:0000256" key="3">
    <source>
        <dbReference type="ARBA" id="ARBA00022679"/>
    </source>
</evidence>
<dbReference type="FunFam" id="2.40.30.70:FF:000001">
    <property type="entry name" value="tRNA (N6-threonylcarbamoyladenosine(37)-N6)-methyltransferase TrmO"/>
    <property type="match status" value="1"/>
</dbReference>
<keyword evidence="3" id="KW-0808">Transferase</keyword>
<comment type="similarity">
    <text evidence="7">Belongs to the tRNA methyltransferase O family.</text>
</comment>
<evidence type="ECO:0000256" key="10">
    <source>
        <dbReference type="ARBA" id="ARBA00079732"/>
    </source>
</evidence>
<evidence type="ECO:0000256" key="7">
    <source>
        <dbReference type="ARBA" id="ARBA00033753"/>
    </source>
</evidence>
<dbReference type="Pfam" id="PF18389">
    <property type="entry name" value="TrmO_C"/>
    <property type="match status" value="1"/>
</dbReference>
<comment type="catalytic activity">
    <reaction evidence="8">
        <text>N(6)-L-threonylcarbamoyladenosine(37) in tRNA + S-adenosyl-L-methionine = N(6)-methyl,N(6)-L-threonylcarbamoyladenosine(37) in tRNA + S-adenosyl-L-homocysteine + H(+)</text>
        <dbReference type="Rhea" id="RHEA:70027"/>
        <dbReference type="Rhea" id="RHEA-COMP:10163"/>
        <dbReference type="Rhea" id="RHEA-COMP:17808"/>
        <dbReference type="ChEBI" id="CHEBI:15378"/>
        <dbReference type="ChEBI" id="CHEBI:57856"/>
        <dbReference type="ChEBI" id="CHEBI:59789"/>
        <dbReference type="ChEBI" id="CHEBI:74418"/>
        <dbReference type="ChEBI" id="CHEBI:188470"/>
    </reaction>
    <physiologicalReaction direction="left-to-right" evidence="8">
        <dbReference type="Rhea" id="RHEA:70028"/>
    </physiologicalReaction>
</comment>
<dbReference type="NCBIfam" id="TIGR00104">
    <property type="entry name" value="tRNA_TsaA"/>
    <property type="match status" value="1"/>
</dbReference>
<dbReference type="InterPro" id="IPR036413">
    <property type="entry name" value="YaeB-like_sf"/>
</dbReference>
<evidence type="ECO:0000313" key="13">
    <source>
        <dbReference type="EMBL" id="OBY53996.1"/>
    </source>
</evidence>
<dbReference type="GO" id="GO:0032259">
    <property type="term" value="P:methylation"/>
    <property type="evidence" value="ECO:0007669"/>
    <property type="project" value="UniProtKB-KW"/>
</dbReference>
<evidence type="ECO:0000256" key="6">
    <source>
        <dbReference type="ARBA" id="ARBA00022884"/>
    </source>
</evidence>
<dbReference type="GO" id="GO:0003723">
    <property type="term" value="F:RNA binding"/>
    <property type="evidence" value="ECO:0007669"/>
    <property type="project" value="UniProtKB-KW"/>
</dbReference>
<gene>
    <name evidence="13" type="ORF">BBB52_00635</name>
</gene>
<evidence type="ECO:0000256" key="9">
    <source>
        <dbReference type="ARBA" id="ARBA00068542"/>
    </source>
</evidence>
<dbReference type="InterPro" id="IPR036414">
    <property type="entry name" value="YaeB_N_sf"/>
</dbReference>
<comment type="subunit">
    <text evidence="1">Homodimer.</text>
</comment>
<dbReference type="GO" id="GO:0008033">
    <property type="term" value="P:tRNA processing"/>
    <property type="evidence" value="ECO:0007669"/>
    <property type="project" value="UniProtKB-KW"/>
</dbReference>
<evidence type="ECO:0000256" key="1">
    <source>
        <dbReference type="ARBA" id="ARBA00011738"/>
    </source>
</evidence>
<evidence type="ECO:0000256" key="5">
    <source>
        <dbReference type="ARBA" id="ARBA00022694"/>
    </source>
</evidence>
<dbReference type="InterPro" id="IPR041369">
    <property type="entry name" value="TrmO_C"/>
</dbReference>
<dbReference type="AlphaFoldDB" id="A0AAP7L444"/>
<protein>
    <recommendedName>
        <fullName evidence="9">tRNA (adenine(37)-N6)-methyltransferase</fullName>
    </recommendedName>
    <alternativeName>
        <fullName evidence="11">tRNA (m6t6A37) methyltransferase</fullName>
    </alternativeName>
    <alternativeName>
        <fullName evidence="10">tRNA methyltransferase O</fullName>
    </alternativeName>
</protein>
<evidence type="ECO:0000256" key="4">
    <source>
        <dbReference type="ARBA" id="ARBA00022691"/>
    </source>
</evidence>
<dbReference type="SUPFAM" id="SSF118196">
    <property type="entry name" value="YaeB-like"/>
    <property type="match status" value="1"/>
</dbReference>
<dbReference type="Pfam" id="PF01980">
    <property type="entry name" value="TrmO_N"/>
    <property type="match status" value="1"/>
</dbReference>
<dbReference type="PANTHER" id="PTHR12818">
    <property type="entry name" value="TRNA (ADENINE(37)-N6)-METHYLTRANSFERASE"/>
    <property type="match status" value="1"/>
</dbReference>
<keyword evidence="6" id="KW-0694">RNA-binding</keyword>
<dbReference type="Gene3D" id="2.40.30.70">
    <property type="entry name" value="YaeB-like"/>
    <property type="match status" value="1"/>
</dbReference>
<accession>A0AAP7L444</accession>
<reference evidence="13 14" key="1">
    <citation type="submission" date="2016-06" db="EMBL/GenBank/DDBJ databases">
        <title>Simultaneous identification of Haemophilus influenzae and Haemophilus haemolyticus using TaqMan real-time PCR.</title>
        <authorList>
            <person name="Price E.P."/>
            <person name="Sarovich D.S."/>
            <person name="Harris T."/>
            <person name="Spargo J.C."/>
            <person name="Nosworthy E."/>
            <person name="Beissbarth J."/>
            <person name="Smith-Vaughan H."/>
        </authorList>
    </citation>
    <scope>NUCLEOTIDE SEQUENCE [LARGE SCALE GENOMIC DNA]</scope>
    <source>
        <strain evidence="13 14">ATCC 7901</strain>
    </source>
</reference>
<dbReference type="PROSITE" id="PS01318">
    <property type="entry name" value="TSAA_1"/>
    <property type="match status" value="1"/>
</dbReference>
<organism evidence="13 14">
    <name type="scientific">Aggregatibacter aphrophilus</name>
    <name type="common">Haemophilus aphrophilus</name>
    <dbReference type="NCBI Taxonomy" id="732"/>
    <lineage>
        <taxon>Bacteria</taxon>
        <taxon>Pseudomonadati</taxon>
        <taxon>Pseudomonadota</taxon>
        <taxon>Gammaproteobacteria</taxon>
        <taxon>Pasteurellales</taxon>
        <taxon>Pasteurellaceae</taxon>
        <taxon>Aggregatibacter</taxon>
    </lineage>
</organism>
<proteinExistence type="inferred from homology"/>
<name>A0AAP7L444_AGGAP</name>
<dbReference type="RefSeq" id="WP_065294589.1">
    <property type="nucleotide sequence ID" value="NZ_CAUUMV010000024.1"/>
</dbReference>
<dbReference type="GO" id="GO:0089715">
    <property type="term" value="F:tRNA (L-threonylcarbamoyladenosine(37)-C2) methyltransferase activity"/>
    <property type="evidence" value="ECO:0007669"/>
    <property type="project" value="TreeGrafter"/>
</dbReference>
<dbReference type="InterPro" id="IPR040372">
    <property type="entry name" value="YaeB-like"/>
</dbReference>
<sequence length="245" mass="27669">MSDSLTLQPVAVIHTPYKEKFSIPRQPNLVQDGTGIVELLPPYNQAEAVRGLEQFSHLWLIFQFDQIPQGKWHPTVRPPRLGGNQRVGVFASRSTHRPNPIGLSKVELRHVECKNGKVLLHLGAVDLVDGTPILDIKPYLAYADSEPNAISGFAQSEPKPLLQVEFTLEAESAVKKHSKNRPHLQRFIIEVIQQDPRPAYQQGKTIDRLYGISLYDLNVKWRIKAESVDVAEIVQIETLVNHQKD</sequence>
<keyword evidence="4" id="KW-0949">S-adenosyl-L-methionine</keyword>
<comment type="caution">
    <text evidence="13">The sequence shown here is derived from an EMBL/GenBank/DDBJ whole genome shotgun (WGS) entry which is preliminary data.</text>
</comment>
<feature type="domain" description="TsaA-like" evidence="12">
    <location>
        <begin position="7"/>
        <end position="148"/>
    </location>
</feature>
<evidence type="ECO:0000256" key="8">
    <source>
        <dbReference type="ARBA" id="ARBA00051117"/>
    </source>
</evidence>
<dbReference type="Gene3D" id="3.30.2310.10">
    <property type="entry name" value="YaeB-like"/>
    <property type="match status" value="1"/>
</dbReference>
<dbReference type="InterPro" id="IPR023368">
    <property type="entry name" value="UPF0066_cons_site"/>
</dbReference>
<dbReference type="Proteomes" id="UP000092746">
    <property type="component" value="Unassembled WGS sequence"/>
</dbReference>
<keyword evidence="5" id="KW-0819">tRNA processing</keyword>
<dbReference type="EMBL" id="MAQE01000001">
    <property type="protein sequence ID" value="OBY53996.1"/>
    <property type="molecule type" value="Genomic_DNA"/>
</dbReference>
<dbReference type="InterPro" id="IPR023370">
    <property type="entry name" value="TrmO-like_N"/>
</dbReference>
<dbReference type="PROSITE" id="PS51668">
    <property type="entry name" value="TSAA_2"/>
    <property type="match status" value="1"/>
</dbReference>
<evidence type="ECO:0000256" key="2">
    <source>
        <dbReference type="ARBA" id="ARBA00022603"/>
    </source>
</evidence>
<evidence type="ECO:0000259" key="12">
    <source>
        <dbReference type="PROSITE" id="PS51668"/>
    </source>
</evidence>